<gene>
    <name evidence="3" type="ORF">OHT53_04590</name>
</gene>
<keyword evidence="4" id="KW-1185">Reference proteome</keyword>
<feature type="region of interest" description="Disordered" evidence="1">
    <location>
        <begin position="91"/>
        <end position="135"/>
    </location>
</feature>
<protein>
    <submittedName>
        <fullName evidence="3">XRE family transcriptional regulator</fullName>
    </submittedName>
</protein>
<feature type="region of interest" description="Disordered" evidence="1">
    <location>
        <begin position="169"/>
        <end position="189"/>
    </location>
</feature>
<proteinExistence type="predicted"/>
<evidence type="ECO:0000313" key="3">
    <source>
        <dbReference type="EMBL" id="WUN85395.1"/>
    </source>
</evidence>
<dbReference type="CDD" id="cd00161">
    <property type="entry name" value="beta-trefoil_Ricin-like"/>
    <property type="match status" value="1"/>
</dbReference>
<dbReference type="Proteomes" id="UP001432071">
    <property type="component" value="Chromosome"/>
</dbReference>
<organism evidence="3 4">
    <name type="scientific">Streptomyces bobili</name>
    <dbReference type="NCBI Taxonomy" id="67280"/>
    <lineage>
        <taxon>Bacteria</taxon>
        <taxon>Bacillati</taxon>
        <taxon>Actinomycetota</taxon>
        <taxon>Actinomycetes</taxon>
        <taxon>Kitasatosporales</taxon>
        <taxon>Streptomycetaceae</taxon>
        <taxon>Streptomyces</taxon>
    </lineage>
</organism>
<dbReference type="Gene3D" id="2.80.10.50">
    <property type="match status" value="1"/>
</dbReference>
<dbReference type="GeneID" id="93760215"/>
<evidence type="ECO:0000313" key="4">
    <source>
        <dbReference type="Proteomes" id="UP001432071"/>
    </source>
</evidence>
<accession>A0ABZ1QSY2</accession>
<keyword evidence="2" id="KW-1133">Transmembrane helix</keyword>
<reference evidence="3" key="1">
    <citation type="submission" date="2022-10" db="EMBL/GenBank/DDBJ databases">
        <title>The complete genomes of actinobacterial strains from the NBC collection.</title>
        <authorList>
            <person name="Joergensen T.S."/>
            <person name="Alvarez Arevalo M."/>
            <person name="Sterndorff E.B."/>
            <person name="Faurdal D."/>
            <person name="Vuksanovic O."/>
            <person name="Mourched A.-S."/>
            <person name="Charusanti P."/>
            <person name="Shaw S."/>
            <person name="Blin K."/>
            <person name="Weber T."/>
        </authorList>
    </citation>
    <scope>NUCLEOTIDE SEQUENCE</scope>
    <source>
        <strain evidence="3">NBC_00302</strain>
    </source>
</reference>
<feature type="transmembrane region" description="Helical" evidence="2">
    <location>
        <begin position="138"/>
        <end position="163"/>
    </location>
</feature>
<dbReference type="InterPro" id="IPR035992">
    <property type="entry name" value="Ricin_B-like_lectins"/>
</dbReference>
<dbReference type="SUPFAM" id="SSF50370">
    <property type="entry name" value="Ricin B-like lectins"/>
    <property type="match status" value="1"/>
</dbReference>
<keyword evidence="2" id="KW-0812">Transmembrane</keyword>
<evidence type="ECO:0000256" key="2">
    <source>
        <dbReference type="SAM" id="Phobius"/>
    </source>
</evidence>
<dbReference type="EMBL" id="CP108038">
    <property type="protein sequence ID" value="WUN85395.1"/>
    <property type="molecule type" value="Genomic_DNA"/>
</dbReference>
<keyword evidence="2" id="KW-0472">Membrane</keyword>
<evidence type="ECO:0000256" key="1">
    <source>
        <dbReference type="SAM" id="MobiDB-lite"/>
    </source>
</evidence>
<dbReference type="RefSeq" id="WP_328734149.1">
    <property type="nucleotide sequence ID" value="NZ_CP108038.1"/>
</dbReference>
<sequence length="349" mass="36904">MTISGGSDPDEARTASEYVALLRRLKDGSGLTYRQLEKRAAGRGDVLARSTVADVLRREALPRAELVTALVRACDAETDLPRWLAARDRLASTEAEEEEAAEQGGAPRDERVNPAGAHLPDGDPVRRPRRTPAGNRRVGTASLAALASLCTVALLVVAALVLLPQDEDAPTGKEAGSQASVEPTATVAGPGPAVGYSRIRPVRAPGLCLSEGDVRVTGADRSKTVAVQRPCDQAVPPRTYLQRQDDGLYRIQWRHPQHGTGCLTVLTDGAYRDTLEPWDDCRSGGSAQLFRIERAGAAGQWRLRPALDDGLCLGMRGPAAEPGTAAVSQRCAAAGNQAQVFLIGSEPAG</sequence>
<name>A0ABZ1QSY2_9ACTN</name>